<dbReference type="GO" id="GO:0017000">
    <property type="term" value="P:antibiotic biosynthetic process"/>
    <property type="evidence" value="ECO:0007669"/>
    <property type="project" value="UniProtKB-KW"/>
</dbReference>
<evidence type="ECO:0000256" key="2">
    <source>
        <dbReference type="ARBA" id="ARBA00023194"/>
    </source>
</evidence>
<dbReference type="RefSeq" id="XP_056584031.1">
    <property type="nucleotide sequence ID" value="XM_056719896.1"/>
</dbReference>
<keyword evidence="5" id="KW-1185">Reference proteome</keyword>
<dbReference type="InterPro" id="IPR042098">
    <property type="entry name" value="TauD-like_sf"/>
</dbReference>
<organism evidence="4 5">
    <name type="scientific">Penicillium concentricum</name>
    <dbReference type="NCBI Taxonomy" id="293559"/>
    <lineage>
        <taxon>Eukaryota</taxon>
        <taxon>Fungi</taxon>
        <taxon>Dikarya</taxon>
        <taxon>Ascomycota</taxon>
        <taxon>Pezizomycotina</taxon>
        <taxon>Eurotiomycetes</taxon>
        <taxon>Eurotiomycetidae</taxon>
        <taxon>Eurotiales</taxon>
        <taxon>Aspergillaceae</taxon>
        <taxon>Penicillium</taxon>
    </lineage>
</organism>
<sequence>MTFRFSPDCVQHVNWNHPQAWKTKDVEGDSSWILRLTFEQIEGFHTALVYAKEHPKPLLDMTQADYPLPEASKKALEDAIATTQGRWGMCLLKGFPVDEWSEADMRVAYWGMGLYIGVGRTQNRASEVINDVRDAGGSYKVKGGRGYNTNAGLDFHQDSADVVALLCRRTAKEGGTSKVMSSIALHDRVAELRPDLLPVLESNNWFHSFQNTQDATQPPYYRCPLMGRSGAYFCARTNRKNTVAAQRDFPDVPRLTAQQVEALDFLDTIMPSDEYCYTMELERGDMQLLNSFVTLHSRTPFEDHELPDEKRHLMRLWLSIPSSQPLPPQWAEYWGDSRAGAVRGGVRGSAITKDFLRYEKRQAEAMGMPSRGFKPVVTREDMIKIVTAG</sequence>
<feature type="domain" description="TauD/TfdA-like" evidence="3">
    <location>
        <begin position="64"/>
        <end position="317"/>
    </location>
</feature>
<name>A0A9W9SU65_9EURO</name>
<dbReference type="Gene3D" id="3.60.130.10">
    <property type="entry name" value="Clavaminate synthase-like"/>
    <property type="match status" value="1"/>
</dbReference>
<dbReference type="Proteomes" id="UP001147752">
    <property type="component" value="Unassembled WGS sequence"/>
</dbReference>
<reference evidence="4" key="1">
    <citation type="submission" date="2022-12" db="EMBL/GenBank/DDBJ databases">
        <authorList>
            <person name="Petersen C."/>
        </authorList>
    </citation>
    <scope>NUCLEOTIDE SEQUENCE</scope>
    <source>
        <strain evidence="4">IBT 3081</strain>
    </source>
</reference>
<evidence type="ECO:0000313" key="5">
    <source>
        <dbReference type="Proteomes" id="UP001147752"/>
    </source>
</evidence>
<dbReference type="Pfam" id="PF02668">
    <property type="entry name" value="TauD"/>
    <property type="match status" value="1"/>
</dbReference>
<keyword evidence="1" id="KW-0560">Oxidoreductase</keyword>
<dbReference type="OrthoDB" id="272271at2759"/>
<protein>
    <submittedName>
        <fullName evidence="4">Taurine catabolism dioxygenase TauD/TfdA</fullName>
    </submittedName>
</protein>
<dbReference type="PANTHER" id="PTHR10696:SF56">
    <property type="entry name" value="TAUD_TFDA-LIKE DOMAIN-CONTAINING PROTEIN"/>
    <property type="match status" value="1"/>
</dbReference>
<dbReference type="EMBL" id="JAPZBT010000001">
    <property type="protein sequence ID" value="KAJ5384255.1"/>
    <property type="molecule type" value="Genomic_DNA"/>
</dbReference>
<gene>
    <name evidence="4" type="ORF">N7517_002166</name>
</gene>
<dbReference type="GeneID" id="81459079"/>
<comment type="caution">
    <text evidence="4">The sequence shown here is derived from an EMBL/GenBank/DDBJ whole genome shotgun (WGS) entry which is preliminary data.</text>
</comment>
<dbReference type="SUPFAM" id="SSF51197">
    <property type="entry name" value="Clavaminate synthase-like"/>
    <property type="match status" value="1"/>
</dbReference>
<evidence type="ECO:0000256" key="1">
    <source>
        <dbReference type="ARBA" id="ARBA00023002"/>
    </source>
</evidence>
<reference evidence="4" key="2">
    <citation type="journal article" date="2023" name="IMA Fungus">
        <title>Comparative genomic study of the Penicillium genus elucidates a diverse pangenome and 15 lateral gene transfer events.</title>
        <authorList>
            <person name="Petersen C."/>
            <person name="Sorensen T."/>
            <person name="Nielsen M.R."/>
            <person name="Sondergaard T.E."/>
            <person name="Sorensen J.L."/>
            <person name="Fitzpatrick D.A."/>
            <person name="Frisvad J.C."/>
            <person name="Nielsen K.L."/>
        </authorList>
    </citation>
    <scope>NUCLEOTIDE SEQUENCE</scope>
    <source>
        <strain evidence="4">IBT 3081</strain>
    </source>
</reference>
<evidence type="ECO:0000259" key="3">
    <source>
        <dbReference type="Pfam" id="PF02668"/>
    </source>
</evidence>
<dbReference type="InterPro" id="IPR003819">
    <property type="entry name" value="TauD/TfdA-like"/>
</dbReference>
<dbReference type="GO" id="GO:0051213">
    <property type="term" value="F:dioxygenase activity"/>
    <property type="evidence" value="ECO:0007669"/>
    <property type="project" value="UniProtKB-KW"/>
</dbReference>
<dbReference type="AlphaFoldDB" id="A0A9W9SU65"/>
<keyword evidence="2" id="KW-0045">Antibiotic biosynthesis</keyword>
<dbReference type="InterPro" id="IPR050411">
    <property type="entry name" value="AlphaKG_dependent_hydroxylases"/>
</dbReference>
<dbReference type="PANTHER" id="PTHR10696">
    <property type="entry name" value="GAMMA-BUTYROBETAINE HYDROXYLASE-RELATED"/>
    <property type="match status" value="1"/>
</dbReference>
<keyword evidence="4" id="KW-0223">Dioxygenase</keyword>
<proteinExistence type="predicted"/>
<accession>A0A9W9SU65</accession>
<evidence type="ECO:0000313" key="4">
    <source>
        <dbReference type="EMBL" id="KAJ5384255.1"/>
    </source>
</evidence>